<evidence type="ECO:0000313" key="2">
    <source>
        <dbReference type="Proteomes" id="UP000507222"/>
    </source>
</evidence>
<dbReference type="Proteomes" id="UP000507222">
    <property type="component" value="Unassembled WGS sequence"/>
</dbReference>
<dbReference type="EMBL" id="CAEKDK010000001">
    <property type="protein sequence ID" value="CAB4261425.1"/>
    <property type="molecule type" value="Genomic_DNA"/>
</dbReference>
<accession>A0A6J5TEQ0</accession>
<evidence type="ECO:0000313" key="1">
    <source>
        <dbReference type="EMBL" id="CAB4261425.1"/>
    </source>
</evidence>
<organism evidence="1 2">
    <name type="scientific">Prunus armeniaca</name>
    <name type="common">Apricot</name>
    <name type="synonym">Armeniaca vulgaris</name>
    <dbReference type="NCBI Taxonomy" id="36596"/>
    <lineage>
        <taxon>Eukaryota</taxon>
        <taxon>Viridiplantae</taxon>
        <taxon>Streptophyta</taxon>
        <taxon>Embryophyta</taxon>
        <taxon>Tracheophyta</taxon>
        <taxon>Spermatophyta</taxon>
        <taxon>Magnoliopsida</taxon>
        <taxon>eudicotyledons</taxon>
        <taxon>Gunneridae</taxon>
        <taxon>Pentapetalae</taxon>
        <taxon>rosids</taxon>
        <taxon>fabids</taxon>
        <taxon>Rosales</taxon>
        <taxon>Rosaceae</taxon>
        <taxon>Amygdaloideae</taxon>
        <taxon>Amygdaleae</taxon>
        <taxon>Prunus</taxon>
    </lineage>
</organism>
<proteinExistence type="predicted"/>
<gene>
    <name evidence="1" type="ORF">CURHAP_LOCUS118</name>
</gene>
<sequence length="126" mass="14007">MVQGNPGSFNAALQQIQARSQQTTDIKSEVNMGLWILQLWAGNDAVKTRNRECSQDPTDCSSDFFSLTQVFPSEGKLLASAGHDKKIMWQIMYMPCQLMILSLDGACTNHLPHYVVLKCGAKIWSA</sequence>
<reference evidence="1 2" key="1">
    <citation type="submission" date="2020-05" db="EMBL/GenBank/DDBJ databases">
        <authorList>
            <person name="Campoy J."/>
            <person name="Schneeberger K."/>
            <person name="Spophaly S."/>
        </authorList>
    </citation>
    <scope>NUCLEOTIDE SEQUENCE [LARGE SCALE GENOMIC DNA]</scope>
    <source>
        <strain evidence="1">PruArmRojPasFocal</strain>
    </source>
</reference>
<dbReference type="AlphaFoldDB" id="A0A6J5TEQ0"/>
<protein>
    <submittedName>
        <fullName evidence="1">Uncharacterized protein</fullName>
    </submittedName>
</protein>
<name>A0A6J5TEQ0_PRUAR</name>